<evidence type="ECO:0000313" key="2">
    <source>
        <dbReference type="Proteomes" id="UP001595758"/>
    </source>
</evidence>
<sequence>MPLHMKVFTLNCGNDGPGPETAKKIISRIKNEVDEEGLVLKDVNTDIAIIHCQEADFEKTINQLKDNLGFGGYTITKVNQMVTHTKLMTQFHSRTGLMTFVVHKDNIQIERLEQEVIRRNASRWNQGFNKGGLYTKISVTVPNEARNSEEKFVLALANGHLESYDTATRMLDWANLYKQQCTDAEDWNQLCAQIPDNVASGFDANTRNLIGNNGHPIKPWENTRIIPSVEGLIRAPFGNARFSRPSTYKLDGKENVEDKKRPGYAMGGTLDLVCYNDANIAYNQHGDNPDYIKESEIYLGLEEQSSRDHAVIGSNRVAIHKQSDFDRCKEYIACRLVFAAPKIAQVINSAEFVETEENKNYLVKIYRSFLSSDGLMMRALNLQVEQLKFMTQFSKTALPTRAGGYENFMFPQEPWFKCVDAPQTDEELEFFISRQKTKLELKELCLSYLNSAESSAEKNTIADIVDCAIEQLEKENPVALLLQTKQLLSFFQVLCKYSRHLHGGKYIDDPESKANETVSPEDNKLLQDKIKIVYGFQSIVKTKQAPAEMKAALNAALSEHLKNNSSPLGLHRRDSEFMQWLRKLKDILTGRETLSHGAQFAIDAKSKLGEEKQENPGNSSPRV</sequence>
<evidence type="ECO:0000313" key="1">
    <source>
        <dbReference type="EMBL" id="MFC3907671.1"/>
    </source>
</evidence>
<accession>A0ABV8CBQ9</accession>
<organism evidence="1 2">
    <name type="scientific">Legionella dresdenensis</name>
    <dbReference type="NCBI Taxonomy" id="450200"/>
    <lineage>
        <taxon>Bacteria</taxon>
        <taxon>Pseudomonadati</taxon>
        <taxon>Pseudomonadota</taxon>
        <taxon>Gammaproteobacteria</taxon>
        <taxon>Legionellales</taxon>
        <taxon>Legionellaceae</taxon>
        <taxon>Legionella</taxon>
    </lineage>
</organism>
<protein>
    <submittedName>
        <fullName evidence="1">Uncharacterized protein</fullName>
    </submittedName>
</protein>
<dbReference type="RefSeq" id="WP_382340244.1">
    <property type="nucleotide sequence ID" value="NZ_JBHSAB010000001.1"/>
</dbReference>
<proteinExistence type="predicted"/>
<gene>
    <name evidence="1" type="ORF">ACFORL_01075</name>
</gene>
<comment type="caution">
    <text evidence="1">The sequence shown here is derived from an EMBL/GenBank/DDBJ whole genome shotgun (WGS) entry which is preliminary data.</text>
</comment>
<dbReference type="Proteomes" id="UP001595758">
    <property type="component" value="Unassembled WGS sequence"/>
</dbReference>
<name>A0ABV8CBQ9_9GAMM</name>
<dbReference type="EMBL" id="JBHSAB010000001">
    <property type="protein sequence ID" value="MFC3907671.1"/>
    <property type="molecule type" value="Genomic_DNA"/>
</dbReference>
<keyword evidence="2" id="KW-1185">Reference proteome</keyword>
<reference evidence="2" key="1">
    <citation type="journal article" date="2019" name="Int. J. Syst. Evol. Microbiol.">
        <title>The Global Catalogue of Microorganisms (GCM) 10K type strain sequencing project: providing services to taxonomists for standard genome sequencing and annotation.</title>
        <authorList>
            <consortium name="The Broad Institute Genomics Platform"/>
            <consortium name="The Broad Institute Genome Sequencing Center for Infectious Disease"/>
            <person name="Wu L."/>
            <person name="Ma J."/>
        </authorList>
    </citation>
    <scope>NUCLEOTIDE SEQUENCE [LARGE SCALE GENOMIC DNA]</scope>
    <source>
        <strain evidence="2">CCUG 59858</strain>
    </source>
</reference>